<feature type="compositionally biased region" description="Basic and acidic residues" evidence="1">
    <location>
        <begin position="324"/>
        <end position="361"/>
    </location>
</feature>
<feature type="compositionally biased region" description="Polar residues" evidence="1">
    <location>
        <begin position="375"/>
        <end position="384"/>
    </location>
</feature>
<protein>
    <submittedName>
        <fullName evidence="3">Flagellar hook-length control protein</fullName>
    </submittedName>
</protein>
<dbReference type="InterPro" id="IPR038610">
    <property type="entry name" value="FliK-like_C_sf"/>
</dbReference>
<sequence>MQNIPGIALEKATEQIQTVKIASVKESDQQMLFSELFSEHAASVEKELALAPVATKDKMLESTPQKFNEQPSVNAAGTETPVTEEQEVEQHRENARMTQDEFDEVKDDLKEYGMTDEEIAKIEEKVNSDEGLTWGQFVAEVAQKVAAMRSVELTDEQKANLTSFFGKFGFSDKESAKLISHLEKGNVSKVMSALQAKIDTMPQDQQLLLSKQEVEAFTAALTCSKEFATKVQELLGTNSMPKDLKEAFTLIRQELADMDKKDQKLAKAVGKAFVATMNEEHKQSSAARQVEEAIDLKPRVTAEEVKTDAKEELAQAVKTTKDNVAETAVRRNTEKNVTDKVDIKTDSDKQEPNAQDAKSENDENWNNLFGKMTDDGSQSAQAKTQTRTQAEALSKTGLTEAQAKVKTAAWEKVSAPKVMKQVDNAVLQTLKNGTKQLTLQLTPENLGKLSVILSVQGKEVGATIRAESHEAAKVIADNLDIIKNSLENQGLKVEKLEVQTGLSNNQNSNDWFGQNEHNLAREREAMVAMRNHMRQMRANSGGVLAQDVQSIREQAITADNGLHVIA</sequence>
<proteinExistence type="predicted"/>
<keyword evidence="3" id="KW-0282">Flagellum</keyword>
<evidence type="ECO:0000313" key="3">
    <source>
        <dbReference type="EMBL" id="BCS89394.1"/>
    </source>
</evidence>
<organism evidence="3 4">
    <name type="scientific">Pseudodesulfovibrio sediminis</name>
    <dbReference type="NCBI Taxonomy" id="2810563"/>
    <lineage>
        <taxon>Bacteria</taxon>
        <taxon>Pseudomonadati</taxon>
        <taxon>Thermodesulfobacteriota</taxon>
        <taxon>Desulfovibrionia</taxon>
        <taxon>Desulfovibrionales</taxon>
        <taxon>Desulfovibrionaceae</taxon>
    </lineage>
</organism>
<evidence type="ECO:0000256" key="1">
    <source>
        <dbReference type="SAM" id="MobiDB-lite"/>
    </source>
</evidence>
<accession>A0ABN6EWF3</accession>
<reference evidence="3" key="1">
    <citation type="journal article" date="2022" name="Arch. Microbiol.">
        <title>Pseudodesulfovibrio sediminis sp. nov., a mesophilic and neutrophilic sulfate-reducing bacterium isolated from sediment of a brackish lake.</title>
        <authorList>
            <person name="Takahashi A."/>
            <person name="Kojima H."/>
            <person name="Watanabe M."/>
            <person name="Fukui M."/>
        </authorList>
    </citation>
    <scope>NUCLEOTIDE SEQUENCE</scope>
    <source>
        <strain evidence="3">SF6</strain>
    </source>
</reference>
<feature type="region of interest" description="Disordered" evidence="1">
    <location>
        <begin position="324"/>
        <end position="384"/>
    </location>
</feature>
<dbReference type="EMBL" id="AP024485">
    <property type="protein sequence ID" value="BCS89394.1"/>
    <property type="molecule type" value="Genomic_DNA"/>
</dbReference>
<dbReference type="InterPro" id="IPR021136">
    <property type="entry name" value="Flagellar_hook_control-like_C"/>
</dbReference>
<keyword evidence="3" id="KW-0966">Cell projection</keyword>
<feature type="region of interest" description="Disordered" evidence="1">
    <location>
        <begin position="60"/>
        <end position="84"/>
    </location>
</feature>
<dbReference type="RefSeq" id="WP_229591367.1">
    <property type="nucleotide sequence ID" value="NZ_AP024485.1"/>
</dbReference>
<gene>
    <name evidence="3" type="ORF">PSDVSF_26360</name>
</gene>
<keyword evidence="3" id="KW-0969">Cilium</keyword>
<dbReference type="Gene3D" id="3.30.750.140">
    <property type="match status" value="1"/>
</dbReference>
<dbReference type="Proteomes" id="UP001053296">
    <property type="component" value="Chromosome"/>
</dbReference>
<dbReference type="CDD" id="cd17470">
    <property type="entry name" value="T3SS_Flik_C"/>
    <property type="match status" value="1"/>
</dbReference>
<evidence type="ECO:0000313" key="4">
    <source>
        <dbReference type="Proteomes" id="UP001053296"/>
    </source>
</evidence>
<dbReference type="Pfam" id="PF02120">
    <property type="entry name" value="Flg_hook"/>
    <property type="match status" value="1"/>
</dbReference>
<feature type="compositionally biased region" description="Polar residues" evidence="1">
    <location>
        <begin position="62"/>
        <end position="77"/>
    </location>
</feature>
<evidence type="ECO:0000259" key="2">
    <source>
        <dbReference type="Pfam" id="PF02120"/>
    </source>
</evidence>
<feature type="domain" description="Flagellar hook-length control protein-like C-terminal" evidence="2">
    <location>
        <begin position="426"/>
        <end position="506"/>
    </location>
</feature>
<name>A0ABN6EWF3_9BACT</name>
<keyword evidence="4" id="KW-1185">Reference proteome</keyword>